<keyword evidence="2" id="KW-1185">Reference proteome</keyword>
<protein>
    <recommendedName>
        <fullName evidence="3">HTH cro/C1-type domain-containing protein</fullName>
    </recommendedName>
</protein>
<dbReference type="RefSeq" id="WP_255227781.1">
    <property type="nucleotide sequence ID" value="NZ_JAJEKE010000010.1"/>
</dbReference>
<evidence type="ECO:0000313" key="1">
    <source>
        <dbReference type="EMBL" id="MCQ1530262.1"/>
    </source>
</evidence>
<evidence type="ECO:0000313" key="2">
    <source>
        <dbReference type="Proteomes" id="UP001651880"/>
    </source>
</evidence>
<gene>
    <name evidence="1" type="ORF">LJD61_11970</name>
</gene>
<organism evidence="1 2">
    <name type="scientific">Lutispora saccharofermentans</name>
    <dbReference type="NCBI Taxonomy" id="3024236"/>
    <lineage>
        <taxon>Bacteria</taxon>
        <taxon>Bacillati</taxon>
        <taxon>Bacillota</taxon>
        <taxon>Clostridia</taxon>
        <taxon>Lutisporales</taxon>
        <taxon>Lutisporaceae</taxon>
        <taxon>Lutispora</taxon>
    </lineage>
</organism>
<sequence>MATPNENLKSVLEHFGLTNLALAKALELDPSLVSRYLSGHRQLKAASPQMEAIAGFILTRSRRVKDMEWLKEQFQAAGLPTDISTVYRFKQNLIMWLASDGEKLRKNLGALLPGDIAGREPPVAQPQYNHMEAADNAVKLGCLQIALELAPILKALPRGTMADIFLSSDQIITTVNEDVAALLLRSMDESDLKIRMVVCVSGDTKAMSALIDTYMSALISGHIQLSVVHGMTQTVTNQMHLIIPERLAVLVTETPGSAATPVAAILREQSFVAEIQKSFEQAARYAQPVLNIYGDDFSRNILEIIYQEFCTPGALDVVKDNVNPMYMPQEAYNRVLRLHGHNETEYAWRSAEFIRFKSGMDETLRGGDLFREILALSRLNQIVRDGFCRMPGLYFMKKGFVHLDAQGCADVLNGYIRYLEEFPNFHLLILDDITLLHSDNCWQLKQNHHLAINHWSGPEPVMIHSDQLMLLREFQEHFDRLWAQGTGGIGSRGNVINILRDVARRMEMKLKQL</sequence>
<dbReference type="CDD" id="cd00093">
    <property type="entry name" value="HTH_XRE"/>
    <property type="match status" value="1"/>
</dbReference>
<dbReference type="Proteomes" id="UP001651880">
    <property type="component" value="Unassembled WGS sequence"/>
</dbReference>
<dbReference type="EMBL" id="JAJEKE010000010">
    <property type="protein sequence ID" value="MCQ1530262.1"/>
    <property type="molecule type" value="Genomic_DNA"/>
</dbReference>
<name>A0ABT1NG64_9FIRM</name>
<dbReference type="InterPro" id="IPR001387">
    <property type="entry name" value="Cro/C1-type_HTH"/>
</dbReference>
<accession>A0ABT1NG64</accession>
<proteinExistence type="predicted"/>
<dbReference type="InterPro" id="IPR010982">
    <property type="entry name" value="Lambda_DNA-bd_dom_sf"/>
</dbReference>
<reference evidence="1 2" key="1">
    <citation type="submission" date="2021-10" db="EMBL/GenBank/DDBJ databases">
        <title>Lutispora strain m25 sp. nov., a thermophilic, non-spore-forming bacterium isolated from a lab-scale methanogenic bioreactor digesting anaerobic sludge.</title>
        <authorList>
            <person name="El Houari A."/>
            <person name="Mcdonald J."/>
        </authorList>
    </citation>
    <scope>NUCLEOTIDE SEQUENCE [LARGE SCALE GENOMIC DNA]</scope>
    <source>
        <strain evidence="2">m25</strain>
    </source>
</reference>
<comment type="caution">
    <text evidence="1">The sequence shown here is derived from an EMBL/GenBank/DDBJ whole genome shotgun (WGS) entry which is preliminary data.</text>
</comment>
<dbReference type="SUPFAM" id="SSF47413">
    <property type="entry name" value="lambda repressor-like DNA-binding domains"/>
    <property type="match status" value="1"/>
</dbReference>
<evidence type="ECO:0008006" key="3">
    <source>
        <dbReference type="Google" id="ProtNLM"/>
    </source>
</evidence>